<name>A0ABS9WGW6_9ACTN</name>
<dbReference type="Proteomes" id="UP001430755">
    <property type="component" value="Unassembled WGS sequence"/>
</dbReference>
<evidence type="ECO:0000313" key="2">
    <source>
        <dbReference type="Proteomes" id="UP001430755"/>
    </source>
</evidence>
<comment type="caution">
    <text evidence="1">The sequence shown here is derived from an EMBL/GenBank/DDBJ whole genome shotgun (WGS) entry which is preliminary data.</text>
</comment>
<keyword evidence="2" id="KW-1185">Reference proteome</keyword>
<protein>
    <recommendedName>
        <fullName evidence="3">CbrC family protein</fullName>
    </recommendedName>
</protein>
<organism evidence="1 2">
    <name type="scientific">Adlercreutzia faecimuris</name>
    <dbReference type="NCBI Taxonomy" id="2897341"/>
    <lineage>
        <taxon>Bacteria</taxon>
        <taxon>Bacillati</taxon>
        <taxon>Actinomycetota</taxon>
        <taxon>Coriobacteriia</taxon>
        <taxon>Eggerthellales</taxon>
        <taxon>Eggerthellaceae</taxon>
        <taxon>Adlercreutzia</taxon>
    </lineage>
</organism>
<evidence type="ECO:0000313" key="1">
    <source>
        <dbReference type="EMBL" id="MCI2242091.1"/>
    </source>
</evidence>
<accession>A0ABS9WGW6</accession>
<sequence length="189" mass="22590">MARIGCPCGGCISNTSDGDEVEYYFMADAMLKENWESKAFFDIQYSDLATEIWKCDICDRMLFFEDGASVTRYMKRIDVDTLTPSDLEAEHVEGICYNNLLFNEVDRHFTWRNERDECPEYAFFEDMPDGHDLLTPEIMFREVFSHENGRFRNWWYARLYDDLLVFYSPYKEDGGKPVKAWRRYEQVWN</sequence>
<proteinExistence type="predicted"/>
<dbReference type="RefSeq" id="WP_242164965.1">
    <property type="nucleotide sequence ID" value="NZ_JAJMLW010000002.1"/>
</dbReference>
<gene>
    <name evidence="1" type="ORF">LPT13_06980</name>
</gene>
<reference evidence="1" key="1">
    <citation type="submission" date="2021-11" db="EMBL/GenBank/DDBJ databases">
        <title>A Novel Adlercreutzia Species, isolated from a Allomyrina dichotoma larva feces.</title>
        <authorList>
            <person name="Suh M.K."/>
        </authorList>
    </citation>
    <scope>NUCLEOTIDE SEQUENCE</scope>
    <source>
        <strain evidence="1">JBNU-10</strain>
    </source>
</reference>
<evidence type="ECO:0008006" key="3">
    <source>
        <dbReference type="Google" id="ProtNLM"/>
    </source>
</evidence>
<dbReference type="EMBL" id="JAJMLW010000002">
    <property type="protein sequence ID" value="MCI2242091.1"/>
    <property type="molecule type" value="Genomic_DNA"/>
</dbReference>